<dbReference type="CTD" id="20316464"/>
<keyword evidence="2" id="KW-1185">Reference proteome</keyword>
<accession>A0A074ZZR6</accession>
<sequence length="87" mass="9619">MCLLLTLKEISLPFSLHCDMLRGQVRLRQIFGNGLSTRPSFLPLGRSAHASRYAARLPALLRPIRLASTRLAKNSGGTKASSDWSRI</sequence>
<dbReference type="Proteomes" id="UP000054324">
    <property type="component" value="Unassembled WGS sequence"/>
</dbReference>
<dbReference type="RefSeq" id="XP_009164744.1">
    <property type="nucleotide sequence ID" value="XM_009166480.1"/>
</dbReference>
<evidence type="ECO:0000313" key="1">
    <source>
        <dbReference type="EMBL" id="KER31507.1"/>
    </source>
</evidence>
<dbReference type="AlphaFoldDB" id="A0A074ZZR6"/>
<evidence type="ECO:0000313" key="2">
    <source>
        <dbReference type="Proteomes" id="UP000054324"/>
    </source>
</evidence>
<dbReference type="EMBL" id="KL596645">
    <property type="protein sequence ID" value="KER31507.1"/>
    <property type="molecule type" value="Genomic_DNA"/>
</dbReference>
<protein>
    <submittedName>
        <fullName evidence="1">Uncharacterized protein</fullName>
    </submittedName>
</protein>
<reference evidence="1 2" key="1">
    <citation type="submission" date="2013-11" db="EMBL/GenBank/DDBJ databases">
        <title>Opisthorchis viverrini - life in the bile duct.</title>
        <authorList>
            <person name="Young N.D."/>
            <person name="Nagarajan N."/>
            <person name="Lin S.J."/>
            <person name="Korhonen P.K."/>
            <person name="Jex A.R."/>
            <person name="Hall R.S."/>
            <person name="Safavi-Hemami H."/>
            <person name="Kaewkong W."/>
            <person name="Bertrand D."/>
            <person name="Gao S."/>
            <person name="Seet Q."/>
            <person name="Wongkham S."/>
            <person name="Teh B.T."/>
            <person name="Wongkham C."/>
            <person name="Intapan P.M."/>
            <person name="Maleewong W."/>
            <person name="Yang X."/>
            <person name="Hu M."/>
            <person name="Wang Z."/>
            <person name="Hofmann A."/>
            <person name="Sternberg P.W."/>
            <person name="Tan P."/>
            <person name="Wang J."/>
            <person name="Gasser R.B."/>
        </authorList>
    </citation>
    <scope>NUCLEOTIDE SEQUENCE [LARGE SCALE GENOMIC DNA]</scope>
</reference>
<organism evidence="1 2">
    <name type="scientific">Opisthorchis viverrini</name>
    <name type="common">Southeast Asian liver fluke</name>
    <dbReference type="NCBI Taxonomy" id="6198"/>
    <lineage>
        <taxon>Eukaryota</taxon>
        <taxon>Metazoa</taxon>
        <taxon>Spiralia</taxon>
        <taxon>Lophotrochozoa</taxon>
        <taxon>Platyhelminthes</taxon>
        <taxon>Trematoda</taxon>
        <taxon>Digenea</taxon>
        <taxon>Opisthorchiida</taxon>
        <taxon>Opisthorchiata</taxon>
        <taxon>Opisthorchiidae</taxon>
        <taxon>Opisthorchis</taxon>
    </lineage>
</organism>
<dbReference type="GeneID" id="20316464"/>
<gene>
    <name evidence="1" type="ORF">T265_02276</name>
</gene>
<name>A0A074ZZR6_OPIVI</name>
<dbReference type="KEGG" id="ovi:T265_02276"/>
<proteinExistence type="predicted"/>